<dbReference type="AlphaFoldDB" id="A0A6L6IPR3"/>
<comment type="caution">
    <text evidence="1">The sequence shown here is derived from an EMBL/GenBank/DDBJ whole genome shotgun (WGS) entry which is preliminary data.</text>
</comment>
<gene>
    <name evidence="1" type="ORF">GJV78_21985</name>
</gene>
<reference evidence="1 2" key="1">
    <citation type="submission" date="2019-11" db="EMBL/GenBank/DDBJ databases">
        <title>Escherichia alba sp. nov. isolated from the gut of plastic-eating superworms Zophobas atratus.</title>
        <authorList>
            <person name="Yang Y."/>
        </authorList>
    </citation>
    <scope>NUCLEOTIDE SEQUENCE [LARGE SCALE GENOMIC DNA]</scope>
    <source>
        <strain evidence="2">BIT-B35</strain>
    </source>
</reference>
<dbReference type="InterPro" id="IPR008727">
    <property type="entry name" value="PAAR_motif"/>
</dbReference>
<dbReference type="Gene3D" id="2.60.200.60">
    <property type="match status" value="1"/>
</dbReference>
<proteinExistence type="predicted"/>
<name>A0A6L6IPR3_9ENTR</name>
<dbReference type="RefSeq" id="WP_155110219.1">
    <property type="nucleotide sequence ID" value="NZ_WMJZ01000067.1"/>
</dbReference>
<dbReference type="CDD" id="cd14744">
    <property type="entry name" value="PAAR_CT_2"/>
    <property type="match status" value="1"/>
</dbReference>
<evidence type="ECO:0000313" key="2">
    <source>
        <dbReference type="Proteomes" id="UP000477739"/>
    </source>
</evidence>
<keyword evidence="2" id="KW-1185">Reference proteome</keyword>
<dbReference type="Proteomes" id="UP000477739">
    <property type="component" value="Unassembled WGS sequence"/>
</dbReference>
<dbReference type="OrthoDB" id="9204728at2"/>
<sequence>MSRGNYLVVGDKTSCGGVIVEGDVTQTIMGKAAAREGDKVTCGKFPGVFYISGGMVNDMVNGRKMAGTLESRSTCPCQSRFIPSMLNDTYES</sequence>
<protein>
    <submittedName>
        <fullName evidence="1">PAAR domain-containing protein</fullName>
    </submittedName>
</protein>
<accession>A0A6L6IPR3</accession>
<dbReference type="Pfam" id="PF05488">
    <property type="entry name" value="PAAR_motif"/>
    <property type="match status" value="1"/>
</dbReference>
<evidence type="ECO:0000313" key="1">
    <source>
        <dbReference type="EMBL" id="MTH48852.1"/>
    </source>
</evidence>
<dbReference type="EMBL" id="WMJZ01000067">
    <property type="protein sequence ID" value="MTH48852.1"/>
    <property type="molecule type" value="Genomic_DNA"/>
</dbReference>
<organism evidence="1 2">
    <name type="scientific">Intestinirhabdus alba</name>
    <dbReference type="NCBI Taxonomy" id="2899544"/>
    <lineage>
        <taxon>Bacteria</taxon>
        <taxon>Pseudomonadati</taxon>
        <taxon>Pseudomonadota</taxon>
        <taxon>Gammaproteobacteria</taxon>
        <taxon>Enterobacterales</taxon>
        <taxon>Enterobacteriaceae</taxon>
        <taxon>Intestinirhabdus</taxon>
    </lineage>
</organism>